<reference evidence="10" key="1">
    <citation type="submission" date="2016-07" db="EMBL/GenBank/DDBJ databases">
        <authorList>
            <person name="Florea S."/>
            <person name="Webb J.S."/>
            <person name="Jaromczyk J."/>
            <person name="Schardl C.L."/>
        </authorList>
    </citation>
    <scope>NUCLEOTIDE SEQUENCE [LARGE SCALE GENOMIC DNA]</scope>
    <source>
        <strain evidence="10">IPBSL-7</strain>
    </source>
</reference>
<organism evidence="9 10">
    <name type="scientific">Tessaracoccus lapidicaptus</name>
    <dbReference type="NCBI Taxonomy" id="1427523"/>
    <lineage>
        <taxon>Bacteria</taxon>
        <taxon>Bacillati</taxon>
        <taxon>Actinomycetota</taxon>
        <taxon>Actinomycetes</taxon>
        <taxon>Propionibacteriales</taxon>
        <taxon>Propionibacteriaceae</taxon>
        <taxon>Tessaracoccus</taxon>
    </lineage>
</organism>
<feature type="transmembrane region" description="Helical" evidence="7">
    <location>
        <begin position="190"/>
        <end position="208"/>
    </location>
</feature>
<dbReference type="GO" id="GO:0005886">
    <property type="term" value="C:plasma membrane"/>
    <property type="evidence" value="ECO:0007669"/>
    <property type="project" value="UniProtKB-SubCell"/>
</dbReference>
<dbReference type="AlphaFoldDB" id="A0A1C0AQU1"/>
<comment type="caution">
    <text evidence="9">The sequence shown here is derived from an EMBL/GenBank/DDBJ whole genome shotgun (WGS) entry which is preliminary data.</text>
</comment>
<evidence type="ECO:0000256" key="3">
    <source>
        <dbReference type="ARBA" id="ARBA00022475"/>
    </source>
</evidence>
<proteinExistence type="inferred from homology"/>
<feature type="domain" description="ABC transmembrane type-1" evidence="8">
    <location>
        <begin position="68"/>
        <end position="257"/>
    </location>
</feature>
<accession>A0A1C0AQU1</accession>
<dbReference type="InterPro" id="IPR000515">
    <property type="entry name" value="MetI-like"/>
</dbReference>
<evidence type="ECO:0000259" key="8">
    <source>
        <dbReference type="PROSITE" id="PS50928"/>
    </source>
</evidence>
<keyword evidence="10" id="KW-1185">Reference proteome</keyword>
<protein>
    <submittedName>
        <fullName evidence="9">Lactose ABC transporter permease</fullName>
    </submittedName>
</protein>
<keyword evidence="2 7" id="KW-0813">Transport</keyword>
<feature type="transmembrane region" description="Helical" evidence="7">
    <location>
        <begin position="12"/>
        <end position="33"/>
    </location>
</feature>
<sequence length="270" mass="29621">MTKTQARKLPGYIFLSLTALASVFPLYFMVVSATNTSRDVLNSRLLPGTALFENFSKLVAQQDVASAMWYSSLNAVGTTVLALIVCSIAGYGFEVFHSRGKDRLMAFLLLAMMIPFAATMIPLFQMFADFGLVNSSVAVILPAVATPFLVLLFRQSARSFPHEIVEAARLDGLGELSIFFRIFLPTMRSTLAAAAVITFMTAWNNFLWPKVILVNNSYQTMPMLISNLRAGYVTDYGVLMLAVLLASLPTMVLFLVLQRAFAEGITGAIK</sequence>
<dbReference type="PANTHER" id="PTHR43744:SF2">
    <property type="entry name" value="ARABINOOLIGOSACCHARIDES TRANSPORT SYSTEM PERMEASE PROTEIN ARAQ"/>
    <property type="match status" value="1"/>
</dbReference>
<dbReference type="PANTHER" id="PTHR43744">
    <property type="entry name" value="ABC TRANSPORTER PERMEASE PROTEIN MG189-RELATED-RELATED"/>
    <property type="match status" value="1"/>
</dbReference>
<evidence type="ECO:0000256" key="1">
    <source>
        <dbReference type="ARBA" id="ARBA00004651"/>
    </source>
</evidence>
<dbReference type="GO" id="GO:0055085">
    <property type="term" value="P:transmembrane transport"/>
    <property type="evidence" value="ECO:0007669"/>
    <property type="project" value="InterPro"/>
</dbReference>
<keyword evidence="4 7" id="KW-0812">Transmembrane</keyword>
<evidence type="ECO:0000313" key="10">
    <source>
        <dbReference type="Proteomes" id="UP000093501"/>
    </source>
</evidence>
<evidence type="ECO:0000256" key="5">
    <source>
        <dbReference type="ARBA" id="ARBA00022989"/>
    </source>
</evidence>
<evidence type="ECO:0000313" key="9">
    <source>
        <dbReference type="EMBL" id="OCL36676.1"/>
    </source>
</evidence>
<dbReference type="PROSITE" id="PS50928">
    <property type="entry name" value="ABC_TM1"/>
    <property type="match status" value="1"/>
</dbReference>
<comment type="subcellular location">
    <subcellularLocation>
        <location evidence="1 7">Cell membrane</location>
        <topology evidence="1 7">Multi-pass membrane protein</topology>
    </subcellularLocation>
</comment>
<keyword evidence="5 7" id="KW-1133">Transmembrane helix</keyword>
<dbReference type="EMBL" id="MBQD01000010">
    <property type="protein sequence ID" value="OCL36676.1"/>
    <property type="molecule type" value="Genomic_DNA"/>
</dbReference>
<keyword evidence="3" id="KW-1003">Cell membrane</keyword>
<evidence type="ECO:0000256" key="2">
    <source>
        <dbReference type="ARBA" id="ARBA00022448"/>
    </source>
</evidence>
<gene>
    <name evidence="9" type="ORF">BCR15_14045</name>
</gene>
<feature type="transmembrane region" description="Helical" evidence="7">
    <location>
        <begin position="104"/>
        <end position="124"/>
    </location>
</feature>
<keyword evidence="6 7" id="KW-0472">Membrane</keyword>
<dbReference type="Pfam" id="PF00528">
    <property type="entry name" value="BPD_transp_1"/>
    <property type="match status" value="1"/>
</dbReference>
<evidence type="ECO:0000256" key="4">
    <source>
        <dbReference type="ARBA" id="ARBA00022692"/>
    </source>
</evidence>
<dbReference type="CDD" id="cd06261">
    <property type="entry name" value="TM_PBP2"/>
    <property type="match status" value="1"/>
</dbReference>
<evidence type="ECO:0000256" key="7">
    <source>
        <dbReference type="RuleBase" id="RU363032"/>
    </source>
</evidence>
<evidence type="ECO:0000256" key="6">
    <source>
        <dbReference type="ARBA" id="ARBA00023136"/>
    </source>
</evidence>
<dbReference type="InterPro" id="IPR035906">
    <property type="entry name" value="MetI-like_sf"/>
</dbReference>
<feature type="transmembrane region" description="Helical" evidence="7">
    <location>
        <begin position="236"/>
        <end position="257"/>
    </location>
</feature>
<feature type="transmembrane region" description="Helical" evidence="7">
    <location>
        <begin position="67"/>
        <end position="92"/>
    </location>
</feature>
<name>A0A1C0AQU1_9ACTN</name>
<dbReference type="RefSeq" id="WP_068750418.1">
    <property type="nucleotide sequence ID" value="NZ_MBQD01000010.1"/>
</dbReference>
<feature type="transmembrane region" description="Helical" evidence="7">
    <location>
        <begin position="130"/>
        <end position="153"/>
    </location>
</feature>
<dbReference type="SUPFAM" id="SSF161098">
    <property type="entry name" value="MetI-like"/>
    <property type="match status" value="1"/>
</dbReference>
<dbReference type="Gene3D" id="1.10.3720.10">
    <property type="entry name" value="MetI-like"/>
    <property type="match status" value="1"/>
</dbReference>
<comment type="similarity">
    <text evidence="7">Belongs to the binding-protein-dependent transport system permease family.</text>
</comment>
<dbReference type="Proteomes" id="UP000093501">
    <property type="component" value="Unassembled WGS sequence"/>
</dbReference>